<dbReference type="Proteomes" id="UP001057291">
    <property type="component" value="Unassembled WGS sequence"/>
</dbReference>
<feature type="chain" id="PRO_5043327071" description="Glutamine ABC transporter substrate-binding protein" evidence="2">
    <location>
        <begin position="22"/>
        <end position="264"/>
    </location>
</feature>
<protein>
    <recommendedName>
        <fullName evidence="7">Glutamine ABC transporter substrate-binding protein</fullName>
    </recommendedName>
</protein>
<evidence type="ECO:0008006" key="7">
    <source>
        <dbReference type="Google" id="ProtNLM"/>
    </source>
</evidence>
<dbReference type="PANTHER" id="PTHR35936:SF38">
    <property type="entry name" value="GLUTAMINE-BINDING PERIPLASMIC PROTEIN"/>
    <property type="match status" value="1"/>
</dbReference>
<dbReference type="PANTHER" id="PTHR35936">
    <property type="entry name" value="MEMBRANE-BOUND LYTIC MUREIN TRANSGLYCOSYLASE F"/>
    <property type="match status" value="1"/>
</dbReference>
<evidence type="ECO:0000259" key="4">
    <source>
        <dbReference type="SMART" id="SM00079"/>
    </source>
</evidence>
<keyword evidence="6" id="KW-1185">Reference proteome</keyword>
<dbReference type="AlphaFoldDB" id="A0AAV4LF28"/>
<feature type="domain" description="Ionotropic glutamate receptor C-terminal" evidence="4">
    <location>
        <begin position="41"/>
        <end position="262"/>
    </location>
</feature>
<evidence type="ECO:0000256" key="1">
    <source>
        <dbReference type="ARBA" id="ARBA00022729"/>
    </source>
</evidence>
<dbReference type="GO" id="GO:0016020">
    <property type="term" value="C:membrane"/>
    <property type="evidence" value="ECO:0007669"/>
    <property type="project" value="InterPro"/>
</dbReference>
<evidence type="ECO:0000256" key="2">
    <source>
        <dbReference type="SAM" id="SignalP"/>
    </source>
</evidence>
<dbReference type="RefSeq" id="WP_282199503.1">
    <property type="nucleotide sequence ID" value="NZ_BOQE01000001.1"/>
</dbReference>
<dbReference type="EMBL" id="BOQE01000001">
    <property type="protein sequence ID" value="GIM46395.1"/>
    <property type="molecule type" value="Genomic_DNA"/>
</dbReference>
<dbReference type="Gene3D" id="3.40.190.10">
    <property type="entry name" value="Periplasmic binding protein-like II"/>
    <property type="match status" value="2"/>
</dbReference>
<gene>
    <name evidence="5" type="ORF">DNHGIG_19440</name>
</gene>
<evidence type="ECO:0000313" key="5">
    <source>
        <dbReference type="EMBL" id="GIM46395.1"/>
    </source>
</evidence>
<dbReference type="Pfam" id="PF00497">
    <property type="entry name" value="SBP_bac_3"/>
    <property type="match status" value="1"/>
</dbReference>
<dbReference type="InterPro" id="IPR001638">
    <property type="entry name" value="Solute-binding_3/MltF_N"/>
</dbReference>
<comment type="caution">
    <text evidence="5">The sequence shown here is derived from an EMBL/GenBank/DDBJ whole genome shotgun (WGS) entry which is preliminary data.</text>
</comment>
<organism evidence="5 6">
    <name type="scientific">Collibacillus ludicampi</name>
    <dbReference type="NCBI Taxonomy" id="2771369"/>
    <lineage>
        <taxon>Bacteria</taxon>
        <taxon>Bacillati</taxon>
        <taxon>Bacillota</taxon>
        <taxon>Bacilli</taxon>
        <taxon>Bacillales</taxon>
        <taxon>Alicyclobacillaceae</taxon>
        <taxon>Collibacillus</taxon>
    </lineage>
</organism>
<feature type="signal peptide" evidence="2">
    <location>
        <begin position="1"/>
        <end position="21"/>
    </location>
</feature>
<feature type="domain" description="Solute-binding protein family 3/N-terminal" evidence="3">
    <location>
        <begin position="41"/>
        <end position="263"/>
    </location>
</feature>
<proteinExistence type="predicted"/>
<sequence length="264" mass="28771">MKKLKMIAFAAVASVLAMSMAGCGTSKETAQTNGESGKNNKVTVAVINDYPPFEYKKDGKLTGFDIDLVNAIAKKENLQVDWKEMKFDGIIPALQAKQVDAAVSAITIRDDRKQVVDFTNPYFKSGLSIVVKKDSPIQKLEDLKGKTIVAKQGTTGLAKAKELAEKYGAKVKTLQDDTALYLDVESGNSDATINDFPGAAYKIKVDGEKSNLRILGDKLTGEDYGIAVAKGNKELLDKFNQGLKELQDSGEFQKLYDTYFSSSK</sequence>
<dbReference type="GO" id="GO:0015276">
    <property type="term" value="F:ligand-gated monoatomic ion channel activity"/>
    <property type="evidence" value="ECO:0007669"/>
    <property type="project" value="InterPro"/>
</dbReference>
<dbReference type="SMART" id="SM00062">
    <property type="entry name" value="PBPb"/>
    <property type="match status" value="1"/>
</dbReference>
<name>A0AAV4LF28_9BACL</name>
<dbReference type="CDD" id="cd13624">
    <property type="entry name" value="PBP2_Arg_Lys_His"/>
    <property type="match status" value="1"/>
</dbReference>
<evidence type="ECO:0000259" key="3">
    <source>
        <dbReference type="SMART" id="SM00062"/>
    </source>
</evidence>
<dbReference type="SMART" id="SM00079">
    <property type="entry name" value="PBPe"/>
    <property type="match status" value="1"/>
</dbReference>
<accession>A0AAV4LF28</accession>
<reference evidence="5" key="1">
    <citation type="journal article" date="2023" name="Int. J. Syst. Evol. Microbiol.">
        <title>Collibacillus ludicampi gen. nov., sp. nov., a new soil bacterium of the family Alicyclobacillaceae.</title>
        <authorList>
            <person name="Jojima T."/>
            <person name="Ioku Y."/>
            <person name="Fukuta Y."/>
            <person name="Shirasaka N."/>
            <person name="Matsumura Y."/>
            <person name="Mori M."/>
        </authorList>
    </citation>
    <scope>NUCLEOTIDE SEQUENCE</scope>
    <source>
        <strain evidence="5">TP075</strain>
    </source>
</reference>
<dbReference type="PROSITE" id="PS51257">
    <property type="entry name" value="PROKAR_LIPOPROTEIN"/>
    <property type="match status" value="1"/>
</dbReference>
<dbReference type="SUPFAM" id="SSF53850">
    <property type="entry name" value="Periplasmic binding protein-like II"/>
    <property type="match status" value="1"/>
</dbReference>
<dbReference type="InterPro" id="IPR001320">
    <property type="entry name" value="Iontro_rcpt_C"/>
</dbReference>
<keyword evidence="1 2" id="KW-0732">Signal</keyword>
<evidence type="ECO:0000313" key="6">
    <source>
        <dbReference type="Proteomes" id="UP001057291"/>
    </source>
</evidence>